<keyword evidence="2" id="KW-1185">Reference proteome</keyword>
<name>A0ABQ9H915_9NEOP</name>
<comment type="caution">
    <text evidence="1">The sequence shown here is derived from an EMBL/GenBank/DDBJ whole genome shotgun (WGS) entry which is preliminary data.</text>
</comment>
<gene>
    <name evidence="1" type="ORF">PR048_017221</name>
</gene>
<proteinExistence type="predicted"/>
<dbReference type="Proteomes" id="UP001159363">
    <property type="component" value="Chromosome 5"/>
</dbReference>
<sequence>MADALSCIYDRSEFVVCPNNPENLGVESLCNIIHLILKSFCKNDKLAGRGCGKEYCTMWERRTKVYMWILVMNINVRNNLLNTKVDMCSVDTPMHPWQCMYIDVFGPLYHVPARGTIAN</sequence>
<dbReference type="EMBL" id="JARBHB010000006">
    <property type="protein sequence ID" value="KAJ8880751.1"/>
    <property type="molecule type" value="Genomic_DNA"/>
</dbReference>
<evidence type="ECO:0000313" key="1">
    <source>
        <dbReference type="EMBL" id="KAJ8880751.1"/>
    </source>
</evidence>
<evidence type="ECO:0000313" key="2">
    <source>
        <dbReference type="Proteomes" id="UP001159363"/>
    </source>
</evidence>
<accession>A0ABQ9H915</accession>
<protein>
    <submittedName>
        <fullName evidence="1">Uncharacterized protein</fullName>
    </submittedName>
</protein>
<organism evidence="1 2">
    <name type="scientific">Dryococelus australis</name>
    <dbReference type="NCBI Taxonomy" id="614101"/>
    <lineage>
        <taxon>Eukaryota</taxon>
        <taxon>Metazoa</taxon>
        <taxon>Ecdysozoa</taxon>
        <taxon>Arthropoda</taxon>
        <taxon>Hexapoda</taxon>
        <taxon>Insecta</taxon>
        <taxon>Pterygota</taxon>
        <taxon>Neoptera</taxon>
        <taxon>Polyneoptera</taxon>
        <taxon>Phasmatodea</taxon>
        <taxon>Verophasmatodea</taxon>
        <taxon>Anareolatae</taxon>
        <taxon>Phasmatidae</taxon>
        <taxon>Eurycanthinae</taxon>
        <taxon>Dryococelus</taxon>
    </lineage>
</organism>
<reference evidence="1 2" key="1">
    <citation type="submission" date="2023-02" db="EMBL/GenBank/DDBJ databases">
        <title>LHISI_Scaffold_Assembly.</title>
        <authorList>
            <person name="Stuart O.P."/>
            <person name="Cleave R."/>
            <person name="Magrath M.J.L."/>
            <person name="Mikheyev A.S."/>
        </authorList>
    </citation>
    <scope>NUCLEOTIDE SEQUENCE [LARGE SCALE GENOMIC DNA]</scope>
    <source>
        <strain evidence="1">Daus_M_001</strain>
        <tissue evidence="1">Leg muscle</tissue>
    </source>
</reference>